<accession>A0ABV5LWI7</accession>
<feature type="transmembrane region" description="Helical" evidence="6">
    <location>
        <begin position="285"/>
        <end position="303"/>
    </location>
</feature>
<keyword evidence="2 6" id="KW-0812">Transmembrane</keyword>
<reference evidence="8 9" key="1">
    <citation type="submission" date="2024-09" db="EMBL/GenBank/DDBJ databases">
        <authorList>
            <person name="Sun Q."/>
            <person name="Mori K."/>
        </authorList>
    </citation>
    <scope>NUCLEOTIDE SEQUENCE [LARGE SCALE GENOMIC DNA]</scope>
    <source>
        <strain evidence="8 9">TISTR 1856</strain>
    </source>
</reference>
<feature type="compositionally biased region" description="Basic and acidic residues" evidence="5">
    <location>
        <begin position="397"/>
        <end position="417"/>
    </location>
</feature>
<protein>
    <submittedName>
        <fullName evidence="8">MFS transporter</fullName>
    </submittedName>
</protein>
<dbReference type="PANTHER" id="PTHR42910:SF1">
    <property type="entry name" value="MAJOR FACILITATOR SUPERFAMILY (MFS) PROFILE DOMAIN-CONTAINING PROTEIN"/>
    <property type="match status" value="1"/>
</dbReference>
<dbReference type="Pfam" id="PF07690">
    <property type="entry name" value="MFS_1"/>
    <property type="match status" value="1"/>
</dbReference>
<evidence type="ECO:0000256" key="5">
    <source>
        <dbReference type="SAM" id="MobiDB-lite"/>
    </source>
</evidence>
<feature type="transmembrane region" description="Helical" evidence="6">
    <location>
        <begin position="120"/>
        <end position="138"/>
    </location>
</feature>
<proteinExistence type="predicted"/>
<dbReference type="Gene3D" id="1.20.1250.20">
    <property type="entry name" value="MFS general substrate transporter like domains"/>
    <property type="match status" value="1"/>
</dbReference>
<evidence type="ECO:0000256" key="3">
    <source>
        <dbReference type="ARBA" id="ARBA00022989"/>
    </source>
</evidence>
<feature type="transmembrane region" description="Helical" evidence="6">
    <location>
        <begin position="86"/>
        <end position="108"/>
    </location>
</feature>
<feature type="region of interest" description="Disordered" evidence="5">
    <location>
        <begin position="382"/>
        <end position="417"/>
    </location>
</feature>
<feature type="transmembrane region" description="Helical" evidence="6">
    <location>
        <begin position="352"/>
        <end position="370"/>
    </location>
</feature>
<dbReference type="EMBL" id="JBHMDM010000007">
    <property type="protein sequence ID" value="MFB9378430.1"/>
    <property type="molecule type" value="Genomic_DNA"/>
</dbReference>
<dbReference type="PROSITE" id="PS00216">
    <property type="entry name" value="SUGAR_TRANSPORT_1"/>
    <property type="match status" value="1"/>
</dbReference>
<dbReference type="PROSITE" id="PS50850">
    <property type="entry name" value="MFS"/>
    <property type="match status" value="1"/>
</dbReference>
<dbReference type="RefSeq" id="WP_380138040.1">
    <property type="nucleotide sequence ID" value="NZ_JBHLUI010000008.1"/>
</dbReference>
<comment type="subcellular location">
    <subcellularLocation>
        <location evidence="1">Cell membrane</location>
        <topology evidence="1">Multi-pass membrane protein</topology>
    </subcellularLocation>
</comment>
<dbReference type="InterPro" id="IPR005829">
    <property type="entry name" value="Sugar_transporter_CS"/>
</dbReference>
<dbReference type="SUPFAM" id="SSF103473">
    <property type="entry name" value="MFS general substrate transporter"/>
    <property type="match status" value="1"/>
</dbReference>
<organism evidence="8 9">
    <name type="scientific">Kineococcus gynurae</name>
    <dbReference type="NCBI Taxonomy" id="452979"/>
    <lineage>
        <taxon>Bacteria</taxon>
        <taxon>Bacillati</taxon>
        <taxon>Actinomycetota</taxon>
        <taxon>Actinomycetes</taxon>
        <taxon>Kineosporiales</taxon>
        <taxon>Kineosporiaceae</taxon>
        <taxon>Kineococcus</taxon>
    </lineage>
</organism>
<evidence type="ECO:0000256" key="1">
    <source>
        <dbReference type="ARBA" id="ARBA00004651"/>
    </source>
</evidence>
<keyword evidence="4 6" id="KW-0472">Membrane</keyword>
<keyword evidence="9" id="KW-1185">Reference proteome</keyword>
<feature type="transmembrane region" description="Helical" evidence="6">
    <location>
        <begin position="63"/>
        <end position="80"/>
    </location>
</feature>
<dbReference type="Proteomes" id="UP001589748">
    <property type="component" value="Unassembled WGS sequence"/>
</dbReference>
<sequence length="417" mass="42347">MAVATGLTVGGNYVNQPLLDLFARTFGVSEAAAGVSVTVAQVAYGIGLLLLVPLGDVLERRRLLTVLTLLAAAGHAVAALSPDLAWLLVGTAIAGLFSVAAQVLVPFVAELAEEGQAGRAVGTVMSGLLVGALLARSVSGLLAEVAGRRAPYAVVAVGLVLLAVVLHRRLPVSRPAGGRTWGEALRSMGRLVRTHPRLRTRALVGGLAFASVSALFASTTFLLAGPGFGLSSAQIGLVGLAGVGGALAAGAAGRLADRGRVQLATALGVGLLALTWVLLGLSAHWLVGFVLGYALADLALQMAHVSNQNVIYALAPDARARINSVYMTTYFAGGALGSAVGTVAWAGGGWPAVSGAGLVLALLAGLVWGVDRRVELRERAAAGSAPAAQVTTSVQGQHDRDDRQDQDAGRTEGHQQV</sequence>
<evidence type="ECO:0000256" key="4">
    <source>
        <dbReference type="ARBA" id="ARBA00023136"/>
    </source>
</evidence>
<feature type="transmembrane region" description="Helical" evidence="6">
    <location>
        <begin position="202"/>
        <end position="224"/>
    </location>
</feature>
<feature type="transmembrane region" description="Helical" evidence="6">
    <location>
        <begin position="31"/>
        <end position="51"/>
    </location>
</feature>
<feature type="transmembrane region" description="Helical" evidence="6">
    <location>
        <begin position="261"/>
        <end position="279"/>
    </location>
</feature>
<evidence type="ECO:0000313" key="8">
    <source>
        <dbReference type="EMBL" id="MFB9378430.1"/>
    </source>
</evidence>
<feature type="transmembrane region" description="Helical" evidence="6">
    <location>
        <begin position="150"/>
        <end position="166"/>
    </location>
</feature>
<dbReference type="InterPro" id="IPR036259">
    <property type="entry name" value="MFS_trans_sf"/>
</dbReference>
<dbReference type="InterPro" id="IPR020846">
    <property type="entry name" value="MFS_dom"/>
</dbReference>
<dbReference type="PANTHER" id="PTHR42910">
    <property type="entry name" value="TRANSPORTER SCO4007-RELATED"/>
    <property type="match status" value="1"/>
</dbReference>
<feature type="transmembrane region" description="Helical" evidence="6">
    <location>
        <begin position="324"/>
        <end position="346"/>
    </location>
</feature>
<feature type="domain" description="Major facilitator superfamily (MFS) profile" evidence="7">
    <location>
        <begin position="1"/>
        <end position="373"/>
    </location>
</feature>
<keyword evidence="3 6" id="KW-1133">Transmembrane helix</keyword>
<gene>
    <name evidence="8" type="ORF">ACFFVI_15785</name>
</gene>
<evidence type="ECO:0000256" key="6">
    <source>
        <dbReference type="SAM" id="Phobius"/>
    </source>
</evidence>
<feature type="transmembrane region" description="Helical" evidence="6">
    <location>
        <begin position="230"/>
        <end position="249"/>
    </location>
</feature>
<comment type="caution">
    <text evidence="8">The sequence shown here is derived from an EMBL/GenBank/DDBJ whole genome shotgun (WGS) entry which is preliminary data.</text>
</comment>
<evidence type="ECO:0000256" key="2">
    <source>
        <dbReference type="ARBA" id="ARBA00022692"/>
    </source>
</evidence>
<dbReference type="InterPro" id="IPR011701">
    <property type="entry name" value="MFS"/>
</dbReference>
<evidence type="ECO:0000259" key="7">
    <source>
        <dbReference type="PROSITE" id="PS50850"/>
    </source>
</evidence>
<name>A0ABV5LWI7_9ACTN</name>
<dbReference type="CDD" id="cd17324">
    <property type="entry name" value="MFS_NepI_like"/>
    <property type="match status" value="1"/>
</dbReference>
<evidence type="ECO:0000313" key="9">
    <source>
        <dbReference type="Proteomes" id="UP001589748"/>
    </source>
</evidence>